<keyword evidence="4" id="KW-0808">Transferase</keyword>
<dbReference type="GO" id="GO:0046872">
    <property type="term" value="F:metal ion binding"/>
    <property type="evidence" value="ECO:0007669"/>
    <property type="project" value="UniProtKB-KW"/>
</dbReference>
<dbReference type="PANTHER" id="PTHR45953:SF1">
    <property type="entry name" value="IDURONATE 2-SULFATASE"/>
    <property type="match status" value="1"/>
</dbReference>
<name>A0A6L6LWT2_9FIRM</name>
<accession>A0A6L6LWT2</accession>
<evidence type="ECO:0000256" key="2">
    <source>
        <dbReference type="ARBA" id="ARBA00022801"/>
    </source>
</evidence>
<dbReference type="AlphaFoldDB" id="A0A6L6LWT2"/>
<sequence length="508" mass="58168">MKPKKPHILLITTDEQHRDTVFAQRKPYSIPGIERLLSQATNYGTCYTASPVCLPSRCTWMTGLYPFSTSCCSNRMGRSLPLNLPNLFTCLKQAGYHTSMHGKCHFVPVPYPATRKDVTQEYEHFLRYYQSLGMDHLDVQDGNNVSLWYYDDYSKEMEEKDCLKAYKQTYQGAPQPFRLPDFPLENEDHPDTWVGRKALDWIARQDPETPQFTWVSFSGPHYPMDAPSEWFDRIDMEQDLERIFRPGEWDGGDKIHCNGYNGPGTTEGSGNAPGGAQREFTEEYWREWRKRYYANVVQIDAMIGKIISLAEEKYGDNLMIIFTSDHGDMMGNHSLWGKNFSLHEDVLRVPLVIRYPGQTQKQEVSETVNSVDLFPTILEQAGCEIPAECDGKPLHQVVSEGGRDVIVSSCEGRIAVIENGCKLCKNRYDRTGQVYMELYDLNRDPHEFENVWNRPEYADAQAGLLARLDELEQRSAVLSVLFEHKTAAGRPYWYSAGGAAQPMRRAEA</sequence>
<dbReference type="SUPFAM" id="SSF53649">
    <property type="entry name" value="Alkaline phosphatase-like"/>
    <property type="match status" value="1"/>
</dbReference>
<organism evidence="4 5">
    <name type="scientific">Ruthenibacterium lactatiformans</name>
    <dbReference type="NCBI Taxonomy" id="1550024"/>
    <lineage>
        <taxon>Bacteria</taxon>
        <taxon>Bacillati</taxon>
        <taxon>Bacillota</taxon>
        <taxon>Clostridia</taxon>
        <taxon>Eubacteriales</taxon>
        <taxon>Oscillospiraceae</taxon>
        <taxon>Ruthenibacterium</taxon>
    </lineage>
</organism>
<dbReference type="Proteomes" id="UP000472755">
    <property type="component" value="Unassembled WGS sequence"/>
</dbReference>
<keyword evidence="1" id="KW-0479">Metal-binding</keyword>
<dbReference type="InterPro" id="IPR000917">
    <property type="entry name" value="Sulfatase_N"/>
</dbReference>
<evidence type="ECO:0000313" key="5">
    <source>
        <dbReference type="Proteomes" id="UP000472755"/>
    </source>
</evidence>
<reference evidence="4 5" key="1">
    <citation type="journal article" date="2019" name="Nat. Med.">
        <title>A library of human gut bacterial isolates paired with longitudinal multiomics data enables mechanistic microbiome research.</title>
        <authorList>
            <person name="Poyet M."/>
            <person name="Groussin M."/>
            <person name="Gibbons S.M."/>
            <person name="Avila-Pacheco J."/>
            <person name="Jiang X."/>
            <person name="Kearney S.M."/>
            <person name="Perrotta A.R."/>
            <person name="Berdy B."/>
            <person name="Zhao S."/>
            <person name="Lieberman T.D."/>
            <person name="Swanson P.K."/>
            <person name="Smith M."/>
            <person name="Roesemann S."/>
            <person name="Alexander J.E."/>
            <person name="Rich S.A."/>
            <person name="Livny J."/>
            <person name="Vlamakis H."/>
            <person name="Clish C."/>
            <person name="Bullock K."/>
            <person name="Deik A."/>
            <person name="Scott J."/>
            <person name="Pierce K.A."/>
            <person name="Xavier R.J."/>
            <person name="Alm E.J."/>
        </authorList>
    </citation>
    <scope>NUCLEOTIDE SEQUENCE [LARGE SCALE GENOMIC DNA]</scope>
    <source>
        <strain evidence="4 5">BIOML-A4</strain>
    </source>
</reference>
<gene>
    <name evidence="4" type="ORF">GMD59_16180</name>
</gene>
<dbReference type="EMBL" id="WMZU01000037">
    <property type="protein sequence ID" value="MTS28808.1"/>
    <property type="molecule type" value="Genomic_DNA"/>
</dbReference>
<dbReference type="InterPro" id="IPR017850">
    <property type="entry name" value="Alkaline_phosphatase_core_sf"/>
</dbReference>
<dbReference type="GO" id="GO:0005737">
    <property type="term" value="C:cytoplasm"/>
    <property type="evidence" value="ECO:0007669"/>
    <property type="project" value="TreeGrafter"/>
</dbReference>
<evidence type="ECO:0000256" key="1">
    <source>
        <dbReference type="ARBA" id="ARBA00022723"/>
    </source>
</evidence>
<dbReference type="Pfam" id="PF00884">
    <property type="entry name" value="Sulfatase"/>
    <property type="match status" value="1"/>
</dbReference>
<keyword evidence="2 4" id="KW-0378">Hydrolase</keyword>
<dbReference type="GO" id="GO:0008484">
    <property type="term" value="F:sulfuric ester hydrolase activity"/>
    <property type="evidence" value="ECO:0007669"/>
    <property type="project" value="TreeGrafter"/>
</dbReference>
<protein>
    <submittedName>
        <fullName evidence="4">Sulfatase-like hydrolase/transferase</fullName>
    </submittedName>
</protein>
<feature type="domain" description="Sulfatase N-terminal" evidence="3">
    <location>
        <begin position="6"/>
        <end position="382"/>
    </location>
</feature>
<dbReference type="PANTHER" id="PTHR45953">
    <property type="entry name" value="IDURONATE 2-SULFATASE"/>
    <property type="match status" value="1"/>
</dbReference>
<dbReference type="GO" id="GO:0016740">
    <property type="term" value="F:transferase activity"/>
    <property type="evidence" value="ECO:0007669"/>
    <property type="project" value="UniProtKB-KW"/>
</dbReference>
<evidence type="ECO:0000259" key="3">
    <source>
        <dbReference type="Pfam" id="PF00884"/>
    </source>
</evidence>
<evidence type="ECO:0000313" key="4">
    <source>
        <dbReference type="EMBL" id="MTS28808.1"/>
    </source>
</evidence>
<dbReference type="Gene3D" id="3.40.720.10">
    <property type="entry name" value="Alkaline Phosphatase, subunit A"/>
    <property type="match status" value="1"/>
</dbReference>
<comment type="caution">
    <text evidence="4">The sequence shown here is derived from an EMBL/GenBank/DDBJ whole genome shotgun (WGS) entry which is preliminary data.</text>
</comment>
<proteinExistence type="predicted"/>
<dbReference type="RefSeq" id="WP_155202614.1">
    <property type="nucleotide sequence ID" value="NZ_WMZN01000039.1"/>
</dbReference>